<gene>
    <name evidence="2" type="ORF">XAP6984_840005</name>
    <name evidence="3" type="ORF">XAP7430_800005</name>
</gene>
<reference evidence="4 5" key="1">
    <citation type="submission" date="2017-10" db="EMBL/GenBank/DDBJ databases">
        <authorList>
            <person name="Regsiter A."/>
            <person name="William W."/>
        </authorList>
    </citation>
    <scope>NUCLEOTIDE SEQUENCE [LARGE SCALE GENOMIC DNA]</scope>
    <source>
        <strain evidence="2 5">CFBP6984</strain>
        <strain evidence="3 4">CFBP7430</strain>
    </source>
</reference>
<keyword evidence="5" id="KW-1185">Reference proteome</keyword>
<proteinExistence type="predicted"/>
<sequence length="107" mass="11358">MELVPGTDRADVRRTDADPWQRRRTALKDNIACASDAAGTYAAGRCVCGCAPFSAPALGCLRTKPAAARSSCGLSASQRTLQVQGGARYRTWPGGNPPTFSGRQKWS</sequence>
<feature type="region of interest" description="Disordered" evidence="1">
    <location>
        <begin position="85"/>
        <end position="107"/>
    </location>
</feature>
<feature type="compositionally biased region" description="Polar residues" evidence="1">
    <location>
        <begin position="98"/>
        <end position="107"/>
    </location>
</feature>
<evidence type="ECO:0000313" key="5">
    <source>
        <dbReference type="Proteomes" id="UP000234181"/>
    </source>
</evidence>
<evidence type="ECO:0000313" key="2">
    <source>
        <dbReference type="EMBL" id="SON88241.1"/>
    </source>
</evidence>
<evidence type="ECO:0000313" key="4">
    <source>
        <dbReference type="Proteomes" id="UP000234166"/>
    </source>
</evidence>
<organism evidence="3 4">
    <name type="scientific">Xanthomonas campestris pv. phaseoli</name>
    <dbReference type="NCBI Taxonomy" id="317013"/>
    <lineage>
        <taxon>Bacteria</taxon>
        <taxon>Pseudomonadati</taxon>
        <taxon>Pseudomonadota</taxon>
        <taxon>Gammaproteobacteria</taxon>
        <taxon>Lysobacterales</taxon>
        <taxon>Lysobacteraceae</taxon>
        <taxon>Xanthomonas</taxon>
    </lineage>
</organism>
<dbReference type="EMBL" id="OCYS01000139">
    <property type="protein sequence ID" value="SON92667.1"/>
    <property type="molecule type" value="Genomic_DNA"/>
</dbReference>
<comment type="caution">
    <text evidence="3">The sequence shown here is derived from an EMBL/GenBank/DDBJ whole genome shotgun (WGS) entry which is preliminary data.</text>
</comment>
<dbReference type="AlphaFoldDB" id="A0AB38E544"/>
<dbReference type="EMBL" id="OCYT01000144">
    <property type="protein sequence ID" value="SON88241.1"/>
    <property type="molecule type" value="Genomic_DNA"/>
</dbReference>
<protein>
    <submittedName>
        <fullName evidence="3">Uncharacterized protein</fullName>
    </submittedName>
</protein>
<dbReference type="Proteomes" id="UP000234181">
    <property type="component" value="Unassembled WGS sequence"/>
</dbReference>
<evidence type="ECO:0000313" key="3">
    <source>
        <dbReference type="EMBL" id="SON92667.1"/>
    </source>
</evidence>
<dbReference type="Proteomes" id="UP000234166">
    <property type="component" value="Unassembled WGS sequence"/>
</dbReference>
<accession>A0AB38E544</accession>
<evidence type="ECO:0000256" key="1">
    <source>
        <dbReference type="SAM" id="MobiDB-lite"/>
    </source>
</evidence>
<name>A0AB38E544_XANCH</name>